<dbReference type="SMART" id="SM00257">
    <property type="entry name" value="LysM"/>
    <property type="match status" value="1"/>
</dbReference>
<evidence type="ECO:0000313" key="4">
    <source>
        <dbReference type="Proteomes" id="UP000886520"/>
    </source>
</evidence>
<keyword evidence="4" id="KW-1185">Reference proteome</keyword>
<dbReference type="CDD" id="cd00118">
    <property type="entry name" value="LysM"/>
    <property type="match status" value="1"/>
</dbReference>
<gene>
    <name evidence="3" type="ORF">GOP47_0024081</name>
</gene>
<sequence length="353" mass="38235">MRRDGPFSSSSRDAAADESCDGKDYLEHRVSNHDTLAGVAIKYGVEVADVKRANGLATDLHMFAHQTLKIPVQGRHVKHVPSRTSQRQETSRLPKSNAKFLAGPLQLSQREKRPFSSAMSLLRGYYGLSSPTQHASCTVDGMELTSYRAEGEDCSEDEPLSPMTPPSTSWSDRRLVDNGKTAANVSAERAMSRLSHEFTPESASVPKVGLGAVDRSSEPSVRRRSKMEGNSPLIGASEIDLRQDTAPVEEQIQSSYGLPHGPDSLGAKATGFLKSLDGALATVKSKDESVSRVIKSMSTSNLQDQASMQANLSSTKYGNKIDMKAGNHVQGISRSLFEGLSKPALPRYKEALD</sequence>
<feature type="region of interest" description="Disordered" evidence="1">
    <location>
        <begin position="75"/>
        <end position="98"/>
    </location>
</feature>
<evidence type="ECO:0000259" key="2">
    <source>
        <dbReference type="PROSITE" id="PS51782"/>
    </source>
</evidence>
<dbReference type="PANTHER" id="PTHR20932">
    <property type="entry name" value="LYSM AND PUTATIVE PEPTIDOGLYCAN-BINDING DOMAIN-CONTAINING PROTEIN"/>
    <property type="match status" value="1"/>
</dbReference>
<protein>
    <recommendedName>
        <fullName evidence="2">LysM domain-containing protein</fullName>
    </recommendedName>
</protein>
<dbReference type="EMBL" id="JABFUD020000023">
    <property type="protein sequence ID" value="KAI5061576.1"/>
    <property type="molecule type" value="Genomic_DNA"/>
</dbReference>
<dbReference type="Pfam" id="PF01476">
    <property type="entry name" value="LysM"/>
    <property type="match status" value="1"/>
</dbReference>
<feature type="compositionally biased region" description="Polar residues" evidence="1">
    <location>
        <begin position="82"/>
        <end position="94"/>
    </location>
</feature>
<organism evidence="3 4">
    <name type="scientific">Adiantum capillus-veneris</name>
    <name type="common">Maidenhair fern</name>
    <dbReference type="NCBI Taxonomy" id="13818"/>
    <lineage>
        <taxon>Eukaryota</taxon>
        <taxon>Viridiplantae</taxon>
        <taxon>Streptophyta</taxon>
        <taxon>Embryophyta</taxon>
        <taxon>Tracheophyta</taxon>
        <taxon>Polypodiopsida</taxon>
        <taxon>Polypodiidae</taxon>
        <taxon>Polypodiales</taxon>
        <taxon>Pteridineae</taxon>
        <taxon>Pteridaceae</taxon>
        <taxon>Vittarioideae</taxon>
        <taxon>Adiantum</taxon>
    </lineage>
</organism>
<dbReference type="PANTHER" id="PTHR20932:SF36">
    <property type="entry name" value="OS03G0110600 PROTEIN"/>
    <property type="match status" value="1"/>
</dbReference>
<reference evidence="3" key="1">
    <citation type="submission" date="2021-01" db="EMBL/GenBank/DDBJ databases">
        <title>Adiantum capillus-veneris genome.</title>
        <authorList>
            <person name="Fang Y."/>
            <person name="Liao Q."/>
        </authorList>
    </citation>
    <scope>NUCLEOTIDE SEQUENCE</scope>
    <source>
        <strain evidence="3">H3</strain>
        <tissue evidence="3">Leaf</tissue>
    </source>
</reference>
<accession>A0A9D4U783</accession>
<feature type="region of interest" description="Disordered" evidence="1">
    <location>
        <begin position="148"/>
        <end position="174"/>
    </location>
</feature>
<dbReference type="AlphaFoldDB" id="A0A9D4U783"/>
<dbReference type="Gene3D" id="3.10.350.10">
    <property type="entry name" value="LysM domain"/>
    <property type="match status" value="1"/>
</dbReference>
<dbReference type="InterPro" id="IPR018392">
    <property type="entry name" value="LysM"/>
</dbReference>
<dbReference type="InterPro" id="IPR045030">
    <property type="entry name" value="LYSM1-4"/>
</dbReference>
<feature type="domain" description="LysM" evidence="2">
    <location>
        <begin position="26"/>
        <end position="70"/>
    </location>
</feature>
<name>A0A9D4U783_ADICA</name>
<comment type="caution">
    <text evidence="3">The sequence shown here is derived from an EMBL/GenBank/DDBJ whole genome shotgun (WGS) entry which is preliminary data.</text>
</comment>
<dbReference type="Proteomes" id="UP000886520">
    <property type="component" value="Chromosome 23"/>
</dbReference>
<dbReference type="OrthoDB" id="538216at2759"/>
<dbReference type="PROSITE" id="PS51782">
    <property type="entry name" value="LYSM"/>
    <property type="match status" value="1"/>
</dbReference>
<dbReference type="InterPro" id="IPR036779">
    <property type="entry name" value="LysM_dom_sf"/>
</dbReference>
<proteinExistence type="predicted"/>
<evidence type="ECO:0000256" key="1">
    <source>
        <dbReference type="SAM" id="MobiDB-lite"/>
    </source>
</evidence>
<dbReference type="SUPFAM" id="SSF54106">
    <property type="entry name" value="LysM domain"/>
    <property type="match status" value="1"/>
</dbReference>
<evidence type="ECO:0000313" key="3">
    <source>
        <dbReference type="EMBL" id="KAI5061576.1"/>
    </source>
</evidence>